<dbReference type="SUPFAM" id="SSF48452">
    <property type="entry name" value="TPR-like"/>
    <property type="match status" value="1"/>
</dbReference>
<dbReference type="EMBL" id="PNCM01000041">
    <property type="protein sequence ID" value="TMP78317.1"/>
    <property type="molecule type" value="Genomic_DNA"/>
</dbReference>
<dbReference type="PANTHER" id="PTHR44943">
    <property type="entry name" value="CELLULOSE SYNTHASE OPERON PROTEIN C"/>
    <property type="match status" value="1"/>
</dbReference>
<feature type="signal peptide" evidence="4">
    <location>
        <begin position="1"/>
        <end position="25"/>
    </location>
</feature>
<gene>
    <name evidence="5" type="ORF">CWB73_17020</name>
</gene>
<dbReference type="Pfam" id="PF13174">
    <property type="entry name" value="TPR_6"/>
    <property type="match status" value="1"/>
</dbReference>
<name>A0A5S3YPC6_9GAMM</name>
<reference evidence="5 6" key="1">
    <citation type="submission" date="2017-12" db="EMBL/GenBank/DDBJ databases">
        <authorList>
            <person name="Paulsen S."/>
            <person name="Gram L.K."/>
        </authorList>
    </citation>
    <scope>NUCLEOTIDE SEQUENCE [LARGE SCALE GENOMIC DNA]</scope>
    <source>
        <strain evidence="5 6">S1189</strain>
    </source>
</reference>
<evidence type="ECO:0000313" key="6">
    <source>
        <dbReference type="Proteomes" id="UP000307362"/>
    </source>
</evidence>
<dbReference type="InterPro" id="IPR011990">
    <property type="entry name" value="TPR-like_helical_dom_sf"/>
</dbReference>
<dbReference type="InterPro" id="IPR051685">
    <property type="entry name" value="Ycf3/AcsC/BcsC/TPR_MFPF"/>
</dbReference>
<dbReference type="OrthoDB" id="657958at2"/>
<evidence type="ECO:0000256" key="3">
    <source>
        <dbReference type="PROSITE-ProRule" id="PRU00339"/>
    </source>
</evidence>
<dbReference type="Proteomes" id="UP000307362">
    <property type="component" value="Unassembled WGS sequence"/>
</dbReference>
<organism evidence="5 6">
    <name type="scientific">Pseudoalteromonas phenolica</name>
    <dbReference type="NCBI Taxonomy" id="161398"/>
    <lineage>
        <taxon>Bacteria</taxon>
        <taxon>Pseudomonadati</taxon>
        <taxon>Pseudomonadota</taxon>
        <taxon>Gammaproteobacteria</taxon>
        <taxon>Alteromonadales</taxon>
        <taxon>Pseudoalteromonadaceae</taxon>
        <taxon>Pseudoalteromonas</taxon>
    </lineage>
</organism>
<dbReference type="Pfam" id="PF00515">
    <property type="entry name" value="TPR_1"/>
    <property type="match status" value="1"/>
</dbReference>
<dbReference type="AlphaFoldDB" id="A0A5S3YPC6"/>
<comment type="caution">
    <text evidence="5">The sequence shown here is derived from an EMBL/GenBank/DDBJ whole genome shotgun (WGS) entry which is preliminary data.</text>
</comment>
<evidence type="ECO:0000256" key="4">
    <source>
        <dbReference type="SAM" id="SignalP"/>
    </source>
</evidence>
<keyword evidence="1" id="KW-0677">Repeat</keyword>
<dbReference type="SMART" id="SM00028">
    <property type="entry name" value="TPR"/>
    <property type="match status" value="3"/>
</dbReference>
<keyword evidence="4" id="KW-0732">Signal</keyword>
<dbReference type="InterPro" id="IPR019734">
    <property type="entry name" value="TPR_rpt"/>
</dbReference>
<evidence type="ECO:0000256" key="2">
    <source>
        <dbReference type="ARBA" id="ARBA00022803"/>
    </source>
</evidence>
<evidence type="ECO:0000313" key="5">
    <source>
        <dbReference type="EMBL" id="TMP78317.1"/>
    </source>
</evidence>
<dbReference type="PROSITE" id="PS50005">
    <property type="entry name" value="TPR"/>
    <property type="match status" value="1"/>
</dbReference>
<reference evidence="6" key="2">
    <citation type="submission" date="2019-06" db="EMBL/GenBank/DDBJ databases">
        <title>Co-occurence of chitin degradation, pigmentation and bioactivity in marine Pseudoalteromonas.</title>
        <authorList>
            <person name="Sonnenschein E.C."/>
            <person name="Bech P.K."/>
        </authorList>
    </citation>
    <scope>NUCLEOTIDE SEQUENCE [LARGE SCALE GENOMIC DNA]</scope>
    <source>
        <strain evidence="6">S1189</strain>
    </source>
</reference>
<dbReference type="PANTHER" id="PTHR44943:SF8">
    <property type="entry name" value="TPR REPEAT-CONTAINING PROTEIN MJ0263"/>
    <property type="match status" value="1"/>
</dbReference>
<proteinExistence type="predicted"/>
<feature type="repeat" description="TPR" evidence="3">
    <location>
        <begin position="180"/>
        <end position="213"/>
    </location>
</feature>
<accession>A0A5S3YPC6</accession>
<protein>
    <submittedName>
        <fullName evidence="5">Uncharacterized protein</fullName>
    </submittedName>
</protein>
<keyword evidence="2 3" id="KW-0802">TPR repeat</keyword>
<feature type="chain" id="PRO_5024322785" evidence="4">
    <location>
        <begin position="26"/>
        <end position="268"/>
    </location>
</feature>
<evidence type="ECO:0000256" key="1">
    <source>
        <dbReference type="ARBA" id="ARBA00022737"/>
    </source>
</evidence>
<sequence>MQMSKLKFFSSILALIAMLGVQSEASEIADDYQFRSGDVLIKKAEQWKAIKILHIDTFENDDETLHILVYEDTLLKPTLNELKRTSVQIKHSPITRNSFEKDWQVLGNEKVNDREIEGFINYLKHNDFQRYAEFTNQDLNNLISLANSKYKKAYSLSKESKLKEAIELYSEAVEIFPLFIEAIDNIAFIYMDMGQYELAIEYFNKSLMIEPRGYTALYYKGKSFINLGDVDTALTIFKEGMISFPEKEKAFEEMYLKLKKIKDMRNNG</sequence>
<dbReference type="Pfam" id="PF13181">
    <property type="entry name" value="TPR_8"/>
    <property type="match status" value="1"/>
</dbReference>
<dbReference type="Gene3D" id="1.25.40.10">
    <property type="entry name" value="Tetratricopeptide repeat domain"/>
    <property type="match status" value="1"/>
</dbReference>
<dbReference type="PROSITE" id="PS50293">
    <property type="entry name" value="TPR_REGION"/>
    <property type="match status" value="1"/>
</dbReference>